<dbReference type="GeneID" id="101847248"/>
<dbReference type="RefSeq" id="XP_005092920.1">
    <property type="nucleotide sequence ID" value="XM_005092863.3"/>
</dbReference>
<protein>
    <submittedName>
        <fullName evidence="4">Uncharacterized protein LOC101847248</fullName>
    </submittedName>
</protein>
<feature type="compositionally biased region" description="Acidic residues" evidence="1">
    <location>
        <begin position="411"/>
        <end position="425"/>
    </location>
</feature>
<keyword evidence="2" id="KW-1133">Transmembrane helix</keyword>
<sequence>MSGVGIKQKLFGIGGKVKPAPGPNEKTTDSSTHKSDGKKTDAAGKKHNPQKKLYTGAIDLQKQKQEKWSRFRKFFYNKFNKEEKDPNKKRLREELGRTPLETWLTCVFTFVIGTFLFGGGIYLIYNGSDYYVIDFIVVGSIGIVMGICFTVVGLFTILKPIYDKRKEQREAQEKVVELQTQQSTDQTSAYFNSAQAELMTSQIGDRHSNRRPSNVDLYGNDDAENAKSRLSSRESAPLPPPVAVPNHEKDTSERKAVILLGVRESTADDIAVISKAAHAQKVTSDSATASDSANVTITATVELSRESSDVSITDVIERSENRERSIQSSAGSGHVGLPDSPRDSPMPVIVTSTEDGEIKGTESTHSKNKKIDNQVLPGSSVNQEVSNPENTKAILSSSKRRQTSDHASLPGEEEGSDYYSDDSSCEDIRVVPEEPFFYHKPPSSETLISVPVHVDSPARFSESDNVGE</sequence>
<dbReference type="Proteomes" id="UP000694888">
    <property type="component" value="Unplaced"/>
</dbReference>
<feature type="region of interest" description="Disordered" evidence="1">
    <location>
        <begin position="1"/>
        <end position="51"/>
    </location>
</feature>
<feature type="transmembrane region" description="Helical" evidence="2">
    <location>
        <begin position="131"/>
        <end position="158"/>
    </location>
</feature>
<name>A0ABM0JG49_APLCA</name>
<organism evidence="3 4">
    <name type="scientific">Aplysia californica</name>
    <name type="common">California sea hare</name>
    <dbReference type="NCBI Taxonomy" id="6500"/>
    <lineage>
        <taxon>Eukaryota</taxon>
        <taxon>Metazoa</taxon>
        <taxon>Spiralia</taxon>
        <taxon>Lophotrochozoa</taxon>
        <taxon>Mollusca</taxon>
        <taxon>Gastropoda</taxon>
        <taxon>Heterobranchia</taxon>
        <taxon>Euthyneura</taxon>
        <taxon>Tectipleura</taxon>
        <taxon>Aplysiida</taxon>
        <taxon>Aplysioidea</taxon>
        <taxon>Aplysiidae</taxon>
        <taxon>Aplysia</taxon>
    </lineage>
</organism>
<feature type="compositionally biased region" description="Polar residues" evidence="1">
    <location>
        <begin position="376"/>
        <end position="397"/>
    </location>
</feature>
<feature type="region of interest" description="Disordered" evidence="1">
    <location>
        <begin position="306"/>
        <end position="468"/>
    </location>
</feature>
<evidence type="ECO:0000256" key="1">
    <source>
        <dbReference type="SAM" id="MobiDB-lite"/>
    </source>
</evidence>
<reference evidence="4" key="1">
    <citation type="submission" date="2025-08" db="UniProtKB">
        <authorList>
            <consortium name="RefSeq"/>
        </authorList>
    </citation>
    <scope>IDENTIFICATION</scope>
</reference>
<accession>A0ABM0JG49</accession>
<keyword evidence="2" id="KW-0812">Transmembrane</keyword>
<gene>
    <name evidence="4" type="primary">LOC101847248</name>
</gene>
<evidence type="ECO:0000256" key="2">
    <source>
        <dbReference type="SAM" id="Phobius"/>
    </source>
</evidence>
<feature type="compositionally biased region" description="Basic and acidic residues" evidence="1">
    <location>
        <begin position="315"/>
        <end position="325"/>
    </location>
</feature>
<evidence type="ECO:0000313" key="3">
    <source>
        <dbReference type="Proteomes" id="UP000694888"/>
    </source>
</evidence>
<feature type="region of interest" description="Disordered" evidence="1">
    <location>
        <begin position="201"/>
        <end position="250"/>
    </location>
</feature>
<feature type="compositionally biased region" description="Basic and acidic residues" evidence="1">
    <location>
        <begin position="26"/>
        <end position="44"/>
    </location>
</feature>
<evidence type="ECO:0000313" key="4">
    <source>
        <dbReference type="RefSeq" id="XP_005092920.1"/>
    </source>
</evidence>
<feature type="compositionally biased region" description="Basic and acidic residues" evidence="1">
    <location>
        <begin position="356"/>
        <end position="372"/>
    </location>
</feature>
<keyword evidence="3" id="KW-1185">Reference proteome</keyword>
<keyword evidence="2" id="KW-0472">Membrane</keyword>
<proteinExistence type="predicted"/>
<feature type="transmembrane region" description="Helical" evidence="2">
    <location>
        <begin position="102"/>
        <end position="125"/>
    </location>
</feature>